<evidence type="ECO:0000313" key="1">
    <source>
        <dbReference type="EMBL" id="GAG85422.1"/>
    </source>
</evidence>
<dbReference type="EMBL" id="BART01015509">
    <property type="protein sequence ID" value="GAG85422.1"/>
    <property type="molecule type" value="Genomic_DNA"/>
</dbReference>
<reference evidence="1" key="1">
    <citation type="journal article" date="2014" name="Front. Microbiol.">
        <title>High frequency of phylogenetically diverse reductive dehalogenase-homologous genes in deep subseafloor sedimentary metagenomes.</title>
        <authorList>
            <person name="Kawai M."/>
            <person name="Futagami T."/>
            <person name="Toyoda A."/>
            <person name="Takaki Y."/>
            <person name="Nishi S."/>
            <person name="Hori S."/>
            <person name="Arai W."/>
            <person name="Tsubouchi T."/>
            <person name="Morono Y."/>
            <person name="Uchiyama I."/>
            <person name="Ito T."/>
            <person name="Fujiyama A."/>
            <person name="Inagaki F."/>
            <person name="Takami H."/>
        </authorList>
    </citation>
    <scope>NUCLEOTIDE SEQUENCE</scope>
    <source>
        <strain evidence="1">Expedition CK06-06</strain>
    </source>
</reference>
<name>X1BWA6_9ZZZZ</name>
<gene>
    <name evidence="1" type="ORF">S01H4_30100</name>
</gene>
<comment type="caution">
    <text evidence="1">The sequence shown here is derived from an EMBL/GenBank/DDBJ whole genome shotgun (WGS) entry which is preliminary data.</text>
</comment>
<protein>
    <submittedName>
        <fullName evidence="1">Uncharacterized protein</fullName>
    </submittedName>
</protein>
<sequence length="179" mass="21312">KKEFSEEIIQNSSAFIICINYIVGQVPSTEWLIKTNKLKAVIFHNKEKLEEWKKKDKGFKNLKLIPLFGAINIDSFLDTPIIRREPNTPFIIARHSTGDSRKFVSEQNKQKGEKIHCWQKHLIKDADIDFYNKLLRDVPNIHFRFMKGSNELYKEFKNHKKFTFYGWDDYPVTSFRPKE</sequence>
<accession>X1BWA6</accession>
<organism evidence="1">
    <name type="scientific">marine sediment metagenome</name>
    <dbReference type="NCBI Taxonomy" id="412755"/>
    <lineage>
        <taxon>unclassified sequences</taxon>
        <taxon>metagenomes</taxon>
        <taxon>ecological metagenomes</taxon>
    </lineage>
</organism>
<proteinExistence type="predicted"/>
<dbReference type="AlphaFoldDB" id="X1BWA6"/>
<feature type="non-terminal residue" evidence="1">
    <location>
        <position position="1"/>
    </location>
</feature>